<feature type="signal peptide" evidence="1">
    <location>
        <begin position="1"/>
        <end position="21"/>
    </location>
</feature>
<keyword evidence="3" id="KW-1185">Reference proteome</keyword>
<evidence type="ECO:0000313" key="3">
    <source>
        <dbReference type="Proteomes" id="UP000831390"/>
    </source>
</evidence>
<evidence type="ECO:0000313" key="2">
    <source>
        <dbReference type="EMBL" id="UOE33862.1"/>
    </source>
</evidence>
<evidence type="ECO:0000256" key="1">
    <source>
        <dbReference type="SAM" id="SignalP"/>
    </source>
</evidence>
<accession>A0ABY4B3Z5</accession>
<gene>
    <name evidence="2" type="ORF">MTP16_22450</name>
</gene>
<feature type="chain" id="PRO_5046367932" evidence="1">
    <location>
        <begin position="22"/>
        <end position="509"/>
    </location>
</feature>
<protein>
    <submittedName>
        <fullName evidence="2">Uncharacterized protein</fullName>
    </submittedName>
</protein>
<organism evidence="2 3">
    <name type="scientific">Hymenobacter monticola</name>
    <dbReference type="NCBI Taxonomy" id="1705399"/>
    <lineage>
        <taxon>Bacteria</taxon>
        <taxon>Pseudomonadati</taxon>
        <taxon>Bacteroidota</taxon>
        <taxon>Cytophagia</taxon>
        <taxon>Cytophagales</taxon>
        <taxon>Hymenobacteraceae</taxon>
        <taxon>Hymenobacter</taxon>
    </lineage>
</organism>
<dbReference type="EMBL" id="CP094534">
    <property type="protein sequence ID" value="UOE33862.1"/>
    <property type="molecule type" value="Genomic_DNA"/>
</dbReference>
<keyword evidence="1" id="KW-0732">Signal</keyword>
<dbReference type="Proteomes" id="UP000831390">
    <property type="component" value="Chromosome"/>
</dbReference>
<name>A0ABY4B3Z5_9BACT</name>
<reference evidence="2 3" key="1">
    <citation type="submission" date="2022-03" db="EMBL/GenBank/DDBJ databases">
        <title>Hymenobactersp. isolated from the air.</title>
        <authorList>
            <person name="Won M."/>
            <person name="Kwon S.-W."/>
        </authorList>
    </citation>
    <scope>NUCLEOTIDE SEQUENCE [LARGE SCALE GENOMIC DNA]</scope>
    <source>
        <strain evidence="2 3">KACC 22596</strain>
    </source>
</reference>
<dbReference type="RefSeq" id="WP_243514270.1">
    <property type="nucleotide sequence ID" value="NZ_CP094534.1"/>
</dbReference>
<sequence length="509" mass="51471">MNKFLRAAGLLSGLLFGLRPAADAQTAGGVGIGTATPDASALLDLTSTTRGLLAPRMTAVLRAGIQVPAPGLLVYQTDGVQPGFWYYTGAAWTYLNPAPAGDNLGNHTATQNLNLADKQLVGNGGTSGLGISSSGDVVIGTGSPLAPLEVRRDNANAYALFHDPFDAYFSFGQDRSDNNNIKISDGNGFSNGVNYLTIARASTNVGIGTTAPSQKLEVAGQVYSSTGGFRFPDNTVQTTAAAVPAPQTLTLNGQQLSISGTGGNSVTLPSATPQTLTLNGQQLSISGGNAVTLPTPAGDNLGNHTATQNLNLANKLLVGNGGASGLAISNGGSVGIGTTSPAASALLDISSTTKGLLPPRLTEAQRDAIANPAPGLEVFNTTANTLSQWDGTRWVNYLSYSASNTVASTTFSFQNNGNRYTYQVPLGVTRLAVDMAGGVGGGSVLGTRVVNGGKGGRVQATLTVTPGQLLTIYVGGSGTGVSNNGGVSDLAAEPATSGRAAPTWPAACW</sequence>
<proteinExistence type="predicted"/>